<feature type="compositionally biased region" description="Polar residues" evidence="2">
    <location>
        <begin position="125"/>
        <end position="136"/>
    </location>
</feature>
<dbReference type="SUPFAM" id="SSF57667">
    <property type="entry name" value="beta-beta-alpha zinc fingers"/>
    <property type="match status" value="1"/>
</dbReference>
<dbReference type="Proteomes" id="UP000235392">
    <property type="component" value="Unassembled WGS sequence"/>
</dbReference>
<evidence type="ECO:0000259" key="3">
    <source>
        <dbReference type="PROSITE" id="PS50157"/>
    </source>
</evidence>
<feature type="compositionally biased region" description="Polar residues" evidence="2">
    <location>
        <begin position="102"/>
        <end position="118"/>
    </location>
</feature>
<evidence type="ECO:0000313" key="5">
    <source>
        <dbReference type="EMBL" id="PLW30907.1"/>
    </source>
</evidence>
<feature type="region of interest" description="Disordered" evidence="2">
    <location>
        <begin position="90"/>
        <end position="140"/>
    </location>
</feature>
<evidence type="ECO:0000313" key="6">
    <source>
        <dbReference type="Proteomes" id="UP000235392"/>
    </source>
</evidence>
<organism evidence="5 6">
    <name type="scientific">Puccinia coronata f. sp. avenae</name>
    <dbReference type="NCBI Taxonomy" id="200324"/>
    <lineage>
        <taxon>Eukaryota</taxon>
        <taxon>Fungi</taxon>
        <taxon>Dikarya</taxon>
        <taxon>Basidiomycota</taxon>
        <taxon>Pucciniomycotina</taxon>
        <taxon>Pucciniomycetes</taxon>
        <taxon>Pucciniales</taxon>
        <taxon>Pucciniaceae</taxon>
        <taxon>Puccinia</taxon>
    </lineage>
</organism>
<dbReference type="PROSITE" id="PS50157">
    <property type="entry name" value="ZINC_FINGER_C2H2_2"/>
    <property type="match status" value="2"/>
</dbReference>
<evidence type="ECO:0000256" key="1">
    <source>
        <dbReference type="PROSITE-ProRule" id="PRU00042"/>
    </source>
</evidence>
<keyword evidence="1" id="KW-0862">Zinc</keyword>
<dbReference type="AlphaFoldDB" id="A0A2N5TZM0"/>
<dbReference type="PROSITE" id="PS00028">
    <property type="entry name" value="ZINC_FINGER_C2H2_1"/>
    <property type="match status" value="2"/>
</dbReference>
<dbReference type="SMART" id="SM00355">
    <property type="entry name" value="ZnF_C2H2"/>
    <property type="match status" value="2"/>
</dbReference>
<dbReference type="Gene3D" id="3.30.160.60">
    <property type="entry name" value="Classic Zinc Finger"/>
    <property type="match status" value="1"/>
</dbReference>
<evidence type="ECO:0000313" key="4">
    <source>
        <dbReference type="EMBL" id="PLW05091.1"/>
    </source>
</evidence>
<proteinExistence type="predicted"/>
<keyword evidence="1" id="KW-0479">Metal-binding</keyword>
<comment type="caution">
    <text evidence="5">The sequence shown here is derived from an EMBL/GenBank/DDBJ whole genome shotgun (WGS) entry which is preliminary data.</text>
</comment>
<name>A0A2N5TZM0_9BASI</name>
<protein>
    <recommendedName>
        <fullName evidence="3">C2H2-type domain-containing protein</fullName>
    </recommendedName>
</protein>
<evidence type="ECO:0000256" key="2">
    <source>
        <dbReference type="SAM" id="MobiDB-lite"/>
    </source>
</evidence>
<feature type="domain" description="C2H2-type" evidence="3">
    <location>
        <begin position="147"/>
        <end position="170"/>
    </location>
</feature>
<reference evidence="5 6" key="1">
    <citation type="submission" date="2017-11" db="EMBL/GenBank/DDBJ databases">
        <title>De novo assembly and phasing of dikaryotic genomes from two isolates of Puccinia coronata f. sp. avenae, the causal agent of oat crown rust.</title>
        <authorList>
            <person name="Miller M.E."/>
            <person name="Zhang Y."/>
            <person name="Omidvar V."/>
            <person name="Sperschneider J."/>
            <person name="Schwessinger B."/>
            <person name="Raley C."/>
            <person name="Palmer J.M."/>
            <person name="Garnica D."/>
            <person name="Upadhyaya N."/>
            <person name="Rathjen J."/>
            <person name="Taylor J.M."/>
            <person name="Park R.F."/>
            <person name="Dodds P.N."/>
            <person name="Hirsch C.D."/>
            <person name="Kianian S.F."/>
            <person name="Figueroa M."/>
        </authorList>
    </citation>
    <scope>NUCLEOTIDE SEQUENCE [LARGE SCALE GENOMIC DNA]</scope>
    <source>
        <strain evidence="5">12SD80</strain>
    </source>
</reference>
<dbReference type="EMBL" id="PGCI01000283">
    <property type="protein sequence ID" value="PLW30907.1"/>
    <property type="molecule type" value="Genomic_DNA"/>
</dbReference>
<dbReference type="InterPro" id="IPR036236">
    <property type="entry name" value="Znf_C2H2_sf"/>
</dbReference>
<keyword evidence="1" id="KW-0863">Zinc-finger</keyword>
<accession>A0A2N5TZM0</accession>
<dbReference type="GO" id="GO:0008270">
    <property type="term" value="F:zinc ion binding"/>
    <property type="evidence" value="ECO:0007669"/>
    <property type="project" value="UniProtKB-KW"/>
</dbReference>
<dbReference type="InterPro" id="IPR013087">
    <property type="entry name" value="Znf_C2H2_type"/>
</dbReference>
<dbReference type="EMBL" id="PGCI01001403">
    <property type="protein sequence ID" value="PLW05091.1"/>
    <property type="molecule type" value="Genomic_DNA"/>
</dbReference>
<feature type="domain" description="C2H2-type" evidence="3">
    <location>
        <begin position="179"/>
        <end position="211"/>
    </location>
</feature>
<gene>
    <name evidence="5" type="ORF">PCASD_15491</name>
    <name evidence="4" type="ORF">PCASD_25773</name>
</gene>
<sequence length="288" mass="32807">MLDFPLFDPFLPLPFTEVYSEDLTFHGTLGNPQDISEPQWNQDEYLILHAGSPHVTDSDPLTQVERWLAAEVLPHDVPCGDPLIQPTSYTESFPLSSLSSSNDTPGPSAQTESPQSISPPLEQRQFGSNPTLGSNGSKRKREAERIYVCGECSKVVARSDNFRRHLRELHGIGGTRQKHPCSACSKELSSDHELKKHMKERHKILHPDYRPQPKRLKAKAQEEDYPCRYETSEGCKRRYKDLDGDHYKDHLKKKHNFVLPRTLVTREMETNMAYPHGPVPGPSNWQNS</sequence>